<comment type="caution">
    <text evidence="3">The sequence shown here is derived from an EMBL/GenBank/DDBJ whole genome shotgun (WGS) entry which is preliminary data.</text>
</comment>
<evidence type="ECO:0000256" key="1">
    <source>
        <dbReference type="SAM" id="Coils"/>
    </source>
</evidence>
<dbReference type="STRING" id="45068.Llon_0362"/>
<evidence type="ECO:0000256" key="2">
    <source>
        <dbReference type="SAM" id="MobiDB-lite"/>
    </source>
</evidence>
<feature type="region of interest" description="Disordered" evidence="2">
    <location>
        <begin position="573"/>
        <end position="599"/>
    </location>
</feature>
<name>A0A0W0VRZ7_9GAMM</name>
<keyword evidence="4" id="KW-1185">Reference proteome</keyword>
<reference evidence="3 4" key="1">
    <citation type="submission" date="2015-11" db="EMBL/GenBank/DDBJ databases">
        <title>Genomic analysis of 38 Legionella species identifies large and diverse effector repertoires.</title>
        <authorList>
            <person name="Burstein D."/>
            <person name="Amaro F."/>
            <person name="Zusman T."/>
            <person name="Lifshitz Z."/>
            <person name="Cohen O."/>
            <person name="Gilbert J.A."/>
            <person name="Pupko T."/>
            <person name="Shuman H.A."/>
            <person name="Segal G."/>
        </authorList>
    </citation>
    <scope>NUCLEOTIDE SEQUENCE [LARGE SCALE GENOMIC DNA]</scope>
    <source>
        <strain evidence="3 4">ATCC 49505</strain>
    </source>
</reference>
<feature type="compositionally biased region" description="Basic and acidic residues" evidence="2">
    <location>
        <begin position="579"/>
        <end position="589"/>
    </location>
</feature>
<protein>
    <submittedName>
        <fullName evidence="3">Uncharacterized protein</fullName>
    </submittedName>
</protein>
<evidence type="ECO:0000313" key="4">
    <source>
        <dbReference type="Proteomes" id="UP000054997"/>
    </source>
</evidence>
<dbReference type="RefSeq" id="WP_058528378.1">
    <property type="nucleotide sequence ID" value="NZ_CAAAHZ010000004.1"/>
</dbReference>
<dbReference type="AlphaFoldDB" id="A0A0W0VRZ7"/>
<keyword evidence="1" id="KW-0175">Coiled coil</keyword>
<sequence length="599" mass="68380">MPHNQAVYEALNNLQLSDEKEKAQQQYAALSSLFYPGKGTENFGELKEKFVEALNEHREILGLKDKLPENVEEIDISLGDEEPTLKALYNLVFQKYMQAHFNQLSDQELSELTGKVNEDDNTALKEHLTDIKITENVKEEFLADASFKAIGQAAKEHLEQRKNEIKPVTEKKDEINQKLTELNNEFNTFKTQEEINQKITAIQKLIEEQNQRIESVQQLPYFEHDNKLQEKVKEAKEAIKQNEQAIEEIKEKQKKLQEIVEGLQEAKKEFIEVTKKRNQLLDDVKQFKKSDTAVADERRQIDEQLTTALDKMKKEKRKAQENALNGSEIYTKNFQEAKKALERVASRKFKTKIEKEASNVNILMQVEGTLSNFTDTVVTKKEDAVNQEPNRTVDTDRTTIQQENNTTARYKGIRLSEGQYIQSKATFDSGKVGVIAQDYKNRVTDHSKQDELSDQEKNQVAFKMAKMLLANYDPAKGPVIISGKDKDMADKVFASLLLIKQNSPEEFKDLKIESRVPGCTGPNRLKDLVHGGFIKRHLGSGGQGELLQKSEREQTATELQRLKASLAVLKTKPELGGPLKKEDSLELGEKNYITRGPKQ</sequence>
<feature type="coiled-coil region" evidence="1">
    <location>
        <begin position="165"/>
        <end position="322"/>
    </location>
</feature>
<evidence type="ECO:0000313" key="3">
    <source>
        <dbReference type="EMBL" id="KTD22972.1"/>
    </source>
</evidence>
<dbReference type="EMBL" id="LNYK01000003">
    <property type="protein sequence ID" value="KTD22972.1"/>
    <property type="molecule type" value="Genomic_DNA"/>
</dbReference>
<dbReference type="Proteomes" id="UP000054997">
    <property type="component" value="Unassembled WGS sequence"/>
</dbReference>
<gene>
    <name evidence="3" type="ORF">Llon_0362</name>
</gene>
<dbReference type="OrthoDB" id="5654458at2"/>
<proteinExistence type="predicted"/>
<accession>A0A0W0VRZ7</accession>
<dbReference type="PATRIC" id="fig|45068.5.peg.383"/>
<organism evidence="3 4">
    <name type="scientific">Legionella londiniensis</name>
    <dbReference type="NCBI Taxonomy" id="45068"/>
    <lineage>
        <taxon>Bacteria</taxon>
        <taxon>Pseudomonadati</taxon>
        <taxon>Pseudomonadota</taxon>
        <taxon>Gammaproteobacteria</taxon>
        <taxon>Legionellales</taxon>
        <taxon>Legionellaceae</taxon>
        <taxon>Legionella</taxon>
    </lineage>
</organism>